<feature type="domain" description="C2H2-type" evidence="3">
    <location>
        <begin position="76"/>
        <end position="107"/>
    </location>
</feature>
<dbReference type="PANTHER" id="PTHR47591:SF13">
    <property type="entry name" value="OS02G0293900 PROTEIN"/>
    <property type="match status" value="1"/>
</dbReference>
<evidence type="ECO:0000313" key="5">
    <source>
        <dbReference type="Proteomes" id="UP001054252"/>
    </source>
</evidence>
<evidence type="ECO:0000313" key="4">
    <source>
        <dbReference type="EMBL" id="GKV44192.1"/>
    </source>
</evidence>
<keyword evidence="1" id="KW-0863">Zinc-finger</keyword>
<reference evidence="4 5" key="1">
    <citation type="journal article" date="2021" name="Commun. Biol.">
        <title>The genome of Shorea leprosula (Dipterocarpaceae) highlights the ecological relevance of drought in aseasonal tropical rainforests.</title>
        <authorList>
            <person name="Ng K.K.S."/>
            <person name="Kobayashi M.J."/>
            <person name="Fawcett J.A."/>
            <person name="Hatakeyama M."/>
            <person name="Paape T."/>
            <person name="Ng C.H."/>
            <person name="Ang C.C."/>
            <person name="Tnah L.H."/>
            <person name="Lee C.T."/>
            <person name="Nishiyama T."/>
            <person name="Sese J."/>
            <person name="O'Brien M.J."/>
            <person name="Copetti D."/>
            <person name="Mohd Noor M.I."/>
            <person name="Ong R.C."/>
            <person name="Putra M."/>
            <person name="Sireger I.Z."/>
            <person name="Indrioko S."/>
            <person name="Kosugi Y."/>
            <person name="Izuno A."/>
            <person name="Isagi Y."/>
            <person name="Lee S.L."/>
            <person name="Shimizu K.K."/>
        </authorList>
    </citation>
    <scope>NUCLEOTIDE SEQUENCE [LARGE SCALE GENOMIC DNA]</scope>
    <source>
        <strain evidence="4">214</strain>
    </source>
</reference>
<dbReference type="AlphaFoldDB" id="A0AAV5M403"/>
<comment type="caution">
    <text evidence="4">The sequence shown here is derived from an EMBL/GenBank/DDBJ whole genome shotgun (WGS) entry which is preliminary data.</text>
</comment>
<feature type="compositionally biased region" description="Basic and acidic residues" evidence="2">
    <location>
        <begin position="42"/>
        <end position="52"/>
    </location>
</feature>
<protein>
    <recommendedName>
        <fullName evidence="3">C2H2-type domain-containing protein</fullName>
    </recommendedName>
</protein>
<feature type="region of interest" description="Disordered" evidence="2">
    <location>
        <begin position="1"/>
        <end position="74"/>
    </location>
</feature>
<feature type="compositionally biased region" description="Acidic residues" evidence="2">
    <location>
        <begin position="9"/>
        <end position="21"/>
    </location>
</feature>
<dbReference type="PROSITE" id="PS50157">
    <property type="entry name" value="ZINC_FINGER_C2H2_2"/>
    <property type="match status" value="1"/>
</dbReference>
<accession>A0AAV5M403</accession>
<dbReference type="InterPro" id="IPR013087">
    <property type="entry name" value="Znf_C2H2_type"/>
</dbReference>
<sequence length="200" mass="22283">MSTPRDSSDDISPEQQPEEGEIISPQRETAGNEEVTEGDGGGEGRKREREDDSVASSSSTRPRRRGELDAPRSVDPACYVCGKQFASWKAVFGHLRSHPRAHSGAFPPPKFSPDSSPNPNKELQEQLAPTLLNLACEALEKMEQDQEPTPDAAAQLWEDDYGGFDNGIFDLEEERIKEFEELHLDSQLVWPPPIWVMPDP</sequence>
<gene>
    <name evidence="4" type="ORF">SLEP1_g51394</name>
</gene>
<dbReference type="PANTHER" id="PTHR47591">
    <property type="entry name" value="ZINC FINGER PROTEIN ZAT2-RELATED"/>
    <property type="match status" value="1"/>
</dbReference>
<keyword evidence="5" id="KW-1185">Reference proteome</keyword>
<dbReference type="GO" id="GO:0008270">
    <property type="term" value="F:zinc ion binding"/>
    <property type="evidence" value="ECO:0007669"/>
    <property type="project" value="UniProtKB-KW"/>
</dbReference>
<feature type="compositionally biased region" description="Low complexity" evidence="2">
    <location>
        <begin position="112"/>
        <end position="121"/>
    </location>
</feature>
<proteinExistence type="predicted"/>
<dbReference type="Proteomes" id="UP001054252">
    <property type="component" value="Unassembled WGS sequence"/>
</dbReference>
<name>A0AAV5M403_9ROSI</name>
<organism evidence="4 5">
    <name type="scientific">Rubroshorea leprosula</name>
    <dbReference type="NCBI Taxonomy" id="152421"/>
    <lineage>
        <taxon>Eukaryota</taxon>
        <taxon>Viridiplantae</taxon>
        <taxon>Streptophyta</taxon>
        <taxon>Embryophyta</taxon>
        <taxon>Tracheophyta</taxon>
        <taxon>Spermatophyta</taxon>
        <taxon>Magnoliopsida</taxon>
        <taxon>eudicotyledons</taxon>
        <taxon>Gunneridae</taxon>
        <taxon>Pentapetalae</taxon>
        <taxon>rosids</taxon>
        <taxon>malvids</taxon>
        <taxon>Malvales</taxon>
        <taxon>Dipterocarpaceae</taxon>
        <taxon>Rubroshorea</taxon>
    </lineage>
</organism>
<keyword evidence="1" id="KW-0479">Metal-binding</keyword>
<evidence type="ECO:0000256" key="2">
    <source>
        <dbReference type="SAM" id="MobiDB-lite"/>
    </source>
</evidence>
<feature type="region of interest" description="Disordered" evidence="2">
    <location>
        <begin position="98"/>
        <end position="122"/>
    </location>
</feature>
<evidence type="ECO:0000256" key="1">
    <source>
        <dbReference type="PROSITE-ProRule" id="PRU00042"/>
    </source>
</evidence>
<dbReference type="PROSITE" id="PS00028">
    <property type="entry name" value="ZINC_FINGER_C2H2_1"/>
    <property type="match status" value="1"/>
</dbReference>
<dbReference type="EMBL" id="BPVZ01000177">
    <property type="protein sequence ID" value="GKV44192.1"/>
    <property type="molecule type" value="Genomic_DNA"/>
</dbReference>
<keyword evidence="1" id="KW-0862">Zinc</keyword>
<evidence type="ECO:0000259" key="3">
    <source>
        <dbReference type="PROSITE" id="PS50157"/>
    </source>
</evidence>